<proteinExistence type="predicted"/>
<keyword evidence="2" id="KW-1185">Reference proteome</keyword>
<reference evidence="1" key="1">
    <citation type="journal article" date="2023" name="G3 (Bethesda)">
        <title>A reference genome for the long-term kleptoplast-retaining sea slug Elysia crispata morphotype clarki.</title>
        <authorList>
            <person name="Eastman K.E."/>
            <person name="Pendleton A.L."/>
            <person name="Shaikh M.A."/>
            <person name="Suttiyut T."/>
            <person name="Ogas R."/>
            <person name="Tomko P."/>
            <person name="Gavelis G."/>
            <person name="Widhalm J.R."/>
            <person name="Wisecaver J.H."/>
        </authorList>
    </citation>
    <scope>NUCLEOTIDE SEQUENCE</scope>
    <source>
        <strain evidence="1">ECLA1</strain>
    </source>
</reference>
<protein>
    <submittedName>
        <fullName evidence="1">Uncharacterized protein</fullName>
    </submittedName>
</protein>
<dbReference type="AlphaFoldDB" id="A0AAE0YR92"/>
<organism evidence="1 2">
    <name type="scientific">Elysia crispata</name>
    <name type="common">lettuce slug</name>
    <dbReference type="NCBI Taxonomy" id="231223"/>
    <lineage>
        <taxon>Eukaryota</taxon>
        <taxon>Metazoa</taxon>
        <taxon>Spiralia</taxon>
        <taxon>Lophotrochozoa</taxon>
        <taxon>Mollusca</taxon>
        <taxon>Gastropoda</taxon>
        <taxon>Heterobranchia</taxon>
        <taxon>Euthyneura</taxon>
        <taxon>Panpulmonata</taxon>
        <taxon>Sacoglossa</taxon>
        <taxon>Placobranchoidea</taxon>
        <taxon>Plakobranchidae</taxon>
        <taxon>Elysia</taxon>
    </lineage>
</organism>
<dbReference type="Proteomes" id="UP001283361">
    <property type="component" value="Unassembled WGS sequence"/>
</dbReference>
<sequence length="138" mass="16345">MGRLNRAGSRLDLSEHREIHRDCAQSQSFSPVLKTRLHYPPVIEYVHSSAYKRLSRTYVQTSPTPRNLRLHMSGMKEKFQRIERQPLHRKLRLFLLDQHKAASSSEKRLLMFLDDHTIMIGTEYARKCLNHSDKNYIK</sequence>
<evidence type="ECO:0000313" key="1">
    <source>
        <dbReference type="EMBL" id="KAK3754110.1"/>
    </source>
</evidence>
<accession>A0AAE0YR92</accession>
<dbReference type="EMBL" id="JAWDGP010005686">
    <property type="protein sequence ID" value="KAK3754110.1"/>
    <property type="molecule type" value="Genomic_DNA"/>
</dbReference>
<name>A0AAE0YR92_9GAST</name>
<evidence type="ECO:0000313" key="2">
    <source>
        <dbReference type="Proteomes" id="UP001283361"/>
    </source>
</evidence>
<comment type="caution">
    <text evidence="1">The sequence shown here is derived from an EMBL/GenBank/DDBJ whole genome shotgun (WGS) entry which is preliminary data.</text>
</comment>
<gene>
    <name evidence="1" type="ORF">RRG08_024185</name>
</gene>